<dbReference type="Gene3D" id="1.10.357.10">
    <property type="entry name" value="Tetracycline Repressor, domain 2"/>
    <property type="match status" value="1"/>
</dbReference>
<evidence type="ECO:0000256" key="2">
    <source>
        <dbReference type="ARBA" id="ARBA00023125"/>
    </source>
</evidence>
<evidence type="ECO:0000313" key="4">
    <source>
        <dbReference type="EMBL" id="MDD0993731.1"/>
    </source>
</evidence>
<name>A0ABT5NZV9_9PSED</name>
<dbReference type="PANTHER" id="PTHR30055">
    <property type="entry name" value="HTH-TYPE TRANSCRIPTIONAL REGULATOR RUTR"/>
    <property type="match status" value="1"/>
</dbReference>
<evidence type="ECO:0000256" key="1">
    <source>
        <dbReference type="ARBA" id="ARBA00023015"/>
    </source>
</evidence>
<dbReference type="PANTHER" id="PTHR30055:SF234">
    <property type="entry name" value="HTH-TYPE TRANSCRIPTIONAL REGULATOR BETI"/>
    <property type="match status" value="1"/>
</dbReference>
<protein>
    <submittedName>
        <fullName evidence="4">Transcriptional regulator</fullName>
    </submittedName>
</protein>
<accession>A0ABT5NZV9</accession>
<keyword evidence="1" id="KW-0805">Transcription regulation</keyword>
<dbReference type="RefSeq" id="WP_273912811.1">
    <property type="nucleotide sequence ID" value="NZ_JAMDGX010000071.1"/>
</dbReference>
<dbReference type="SUPFAM" id="SSF46689">
    <property type="entry name" value="Homeodomain-like"/>
    <property type="match status" value="1"/>
</dbReference>
<keyword evidence="3" id="KW-0804">Transcription</keyword>
<dbReference type="PROSITE" id="PS00356">
    <property type="entry name" value="HTH_LACI_1"/>
    <property type="match status" value="1"/>
</dbReference>
<dbReference type="EMBL" id="JAMDGY010000104">
    <property type="protein sequence ID" value="MDD0993731.1"/>
    <property type="molecule type" value="Genomic_DNA"/>
</dbReference>
<keyword evidence="2" id="KW-0238">DNA-binding</keyword>
<gene>
    <name evidence="4" type="ORF">M5G11_24690</name>
</gene>
<evidence type="ECO:0000313" key="5">
    <source>
        <dbReference type="Proteomes" id="UP001148203"/>
    </source>
</evidence>
<keyword evidence="5" id="KW-1185">Reference proteome</keyword>
<dbReference type="Proteomes" id="UP001148203">
    <property type="component" value="Unassembled WGS sequence"/>
</dbReference>
<organism evidence="4 5">
    <name type="scientific">Pseudomonas fontis</name>
    <dbReference type="NCBI Taxonomy" id="2942633"/>
    <lineage>
        <taxon>Bacteria</taxon>
        <taxon>Pseudomonadati</taxon>
        <taxon>Pseudomonadota</taxon>
        <taxon>Gammaproteobacteria</taxon>
        <taxon>Pseudomonadales</taxon>
        <taxon>Pseudomonadaceae</taxon>
        <taxon>Pseudomonas</taxon>
    </lineage>
</organism>
<evidence type="ECO:0000256" key="3">
    <source>
        <dbReference type="ARBA" id="ARBA00023163"/>
    </source>
</evidence>
<proteinExistence type="predicted"/>
<dbReference type="SUPFAM" id="SSF48498">
    <property type="entry name" value="Tetracyclin repressor-like, C-terminal domain"/>
    <property type="match status" value="1"/>
</dbReference>
<dbReference type="InterPro" id="IPR036271">
    <property type="entry name" value="Tet_transcr_reg_TetR-rel_C_sf"/>
</dbReference>
<sequence length="189" mass="21044">MDLTPQDERLIKALALAIVNRPRATLKELAEAAGVSKATLHRFCGTRDNLVHIMETHGEAALNRIVVDTDLPNADPLTTLRSLINEHMAHRELMAFLLFQYRPDTVGPEGDTGRWQSYIKALDAFFLRGQQQGAFRIDITAAVFSEIFLTMIFAMVDAERRGRAASANSITVLEQMFLHGALVPKVDNV</sequence>
<reference evidence="4 5" key="1">
    <citation type="submission" date="2022-05" db="EMBL/GenBank/DDBJ databases">
        <title>Novel Pseudomonas spp. Isolated from a Rainbow Trout Aquaculture Facility.</title>
        <authorList>
            <person name="Testerman T."/>
            <person name="Graf J."/>
        </authorList>
    </citation>
    <scope>NUCLEOTIDE SEQUENCE [LARGE SCALE GENOMIC DNA]</scope>
    <source>
        <strain evidence="4 5">ID681</strain>
    </source>
</reference>
<dbReference type="InterPro" id="IPR050109">
    <property type="entry name" value="HTH-type_TetR-like_transc_reg"/>
</dbReference>
<comment type="caution">
    <text evidence="4">The sequence shown here is derived from an EMBL/GenBank/DDBJ whole genome shotgun (WGS) entry which is preliminary data.</text>
</comment>
<dbReference type="InterPro" id="IPR009057">
    <property type="entry name" value="Homeodomain-like_sf"/>
</dbReference>